<dbReference type="GeneID" id="66101944"/>
<dbReference type="EMBL" id="MU250579">
    <property type="protein sequence ID" value="KAG7439984.1"/>
    <property type="molecule type" value="Genomic_DNA"/>
</dbReference>
<sequence>MTSPVHNHNHTIREQLPKRPTSSATNLPTTCSPANDCFQRDEQLAKRYADNSPEVVNPCVVALILYHGSLAMTMSAWACIPAGSAALSPPENRFTLGSSDRNLSWYAQDFGQRIHADLAASTHNPEYFPANKMFQLAVIEPQFHGVSPLLR</sequence>
<accession>A0A9P8ALR8</accession>
<keyword evidence="3" id="KW-1185">Reference proteome</keyword>
<dbReference type="Proteomes" id="UP000812287">
    <property type="component" value="Unassembled WGS sequence"/>
</dbReference>
<evidence type="ECO:0000256" key="1">
    <source>
        <dbReference type="SAM" id="MobiDB-lite"/>
    </source>
</evidence>
<evidence type="ECO:0000313" key="3">
    <source>
        <dbReference type="Proteomes" id="UP000812287"/>
    </source>
</evidence>
<feature type="region of interest" description="Disordered" evidence="1">
    <location>
        <begin position="1"/>
        <end position="29"/>
    </location>
</feature>
<evidence type="ECO:0000313" key="2">
    <source>
        <dbReference type="EMBL" id="KAG7439984.1"/>
    </source>
</evidence>
<organism evidence="2 3">
    <name type="scientific">Guyanagaster necrorhizus</name>
    <dbReference type="NCBI Taxonomy" id="856835"/>
    <lineage>
        <taxon>Eukaryota</taxon>
        <taxon>Fungi</taxon>
        <taxon>Dikarya</taxon>
        <taxon>Basidiomycota</taxon>
        <taxon>Agaricomycotina</taxon>
        <taxon>Agaricomycetes</taxon>
        <taxon>Agaricomycetidae</taxon>
        <taxon>Agaricales</taxon>
        <taxon>Marasmiineae</taxon>
        <taxon>Physalacriaceae</taxon>
        <taxon>Guyanagaster</taxon>
    </lineage>
</organism>
<comment type="caution">
    <text evidence="2">The sequence shown here is derived from an EMBL/GenBank/DDBJ whole genome shotgun (WGS) entry which is preliminary data.</text>
</comment>
<feature type="compositionally biased region" description="Polar residues" evidence="1">
    <location>
        <begin position="20"/>
        <end position="29"/>
    </location>
</feature>
<proteinExistence type="predicted"/>
<name>A0A9P8ALR8_9AGAR</name>
<dbReference type="AlphaFoldDB" id="A0A9P8ALR8"/>
<reference evidence="2" key="1">
    <citation type="submission" date="2020-11" db="EMBL/GenBank/DDBJ databases">
        <title>Adaptations for nitrogen fixation in a non-lichenized fungal sporocarp promotes dispersal by wood-feeding termites.</title>
        <authorList>
            <consortium name="DOE Joint Genome Institute"/>
            <person name="Koch R.A."/>
            <person name="Yoon G."/>
            <person name="Arayal U."/>
            <person name="Lail K."/>
            <person name="Amirebrahimi M."/>
            <person name="Labutti K."/>
            <person name="Lipzen A."/>
            <person name="Riley R."/>
            <person name="Barry K."/>
            <person name="Henrissat B."/>
            <person name="Grigoriev I.V."/>
            <person name="Herr J.R."/>
            <person name="Aime M.C."/>
        </authorList>
    </citation>
    <scope>NUCLEOTIDE SEQUENCE</scope>
    <source>
        <strain evidence="2">MCA 3950</strain>
    </source>
</reference>
<dbReference type="RefSeq" id="XP_043033484.1">
    <property type="nucleotide sequence ID" value="XM_043179650.1"/>
</dbReference>
<protein>
    <submittedName>
        <fullName evidence="2">Uncharacterized protein</fullName>
    </submittedName>
</protein>
<gene>
    <name evidence="2" type="ORF">BT62DRAFT_1081237</name>
</gene>